<dbReference type="STRING" id="135651.G0NR10"/>
<dbReference type="Proteomes" id="UP000008068">
    <property type="component" value="Unassembled WGS sequence"/>
</dbReference>
<dbReference type="HOGENOM" id="CLU_2689997_0_0_1"/>
<protein>
    <submittedName>
        <fullName evidence="3">Uncharacterized protein</fullName>
    </submittedName>
</protein>
<feature type="compositionally biased region" description="Low complexity" evidence="1">
    <location>
        <begin position="12"/>
        <end position="22"/>
    </location>
</feature>
<feature type="region of interest" description="Disordered" evidence="1">
    <location>
        <begin position="1"/>
        <end position="31"/>
    </location>
</feature>
<evidence type="ECO:0000256" key="1">
    <source>
        <dbReference type="SAM" id="MobiDB-lite"/>
    </source>
</evidence>
<evidence type="ECO:0000256" key="2">
    <source>
        <dbReference type="SAM" id="Phobius"/>
    </source>
</evidence>
<dbReference type="AlphaFoldDB" id="G0NR10"/>
<gene>
    <name evidence="3" type="ORF">CAEBREN_14575</name>
</gene>
<dbReference type="EMBL" id="GL379929">
    <property type="protein sequence ID" value="EGT36019.1"/>
    <property type="molecule type" value="Genomic_DNA"/>
</dbReference>
<evidence type="ECO:0000313" key="3">
    <source>
        <dbReference type="EMBL" id="EGT36019.1"/>
    </source>
</evidence>
<dbReference type="InParanoid" id="G0NR10"/>
<organism evidence="4">
    <name type="scientific">Caenorhabditis brenneri</name>
    <name type="common">Nematode worm</name>
    <dbReference type="NCBI Taxonomy" id="135651"/>
    <lineage>
        <taxon>Eukaryota</taxon>
        <taxon>Metazoa</taxon>
        <taxon>Ecdysozoa</taxon>
        <taxon>Nematoda</taxon>
        <taxon>Chromadorea</taxon>
        <taxon>Rhabditida</taxon>
        <taxon>Rhabditina</taxon>
        <taxon>Rhabditomorpha</taxon>
        <taxon>Rhabditoidea</taxon>
        <taxon>Rhabditidae</taxon>
        <taxon>Peloderinae</taxon>
        <taxon>Caenorhabditis</taxon>
    </lineage>
</organism>
<name>G0NR10_CAEBE</name>
<proteinExistence type="predicted"/>
<keyword evidence="2" id="KW-1133">Transmembrane helix</keyword>
<accession>G0NR10</accession>
<keyword evidence="4" id="KW-1185">Reference proteome</keyword>
<feature type="transmembrane region" description="Helical" evidence="2">
    <location>
        <begin position="44"/>
        <end position="71"/>
    </location>
</feature>
<keyword evidence="2" id="KW-0472">Membrane</keyword>
<sequence>MDGETALLDEYNSNLASSSSASDVGERPSMGRNHHMTTEFNDWLLLRLLLLLLLSFFCAPPFPLPVVFLHFSYL</sequence>
<reference evidence="4" key="1">
    <citation type="submission" date="2011-07" db="EMBL/GenBank/DDBJ databases">
        <authorList>
            <consortium name="Caenorhabditis brenneri Sequencing and Analysis Consortium"/>
            <person name="Wilson R.K."/>
        </authorList>
    </citation>
    <scope>NUCLEOTIDE SEQUENCE [LARGE SCALE GENOMIC DNA]</scope>
    <source>
        <strain evidence="4">PB2801</strain>
    </source>
</reference>
<evidence type="ECO:0000313" key="4">
    <source>
        <dbReference type="Proteomes" id="UP000008068"/>
    </source>
</evidence>
<keyword evidence="2" id="KW-0812">Transmembrane</keyword>